<feature type="compositionally biased region" description="Polar residues" evidence="6">
    <location>
        <begin position="560"/>
        <end position="572"/>
    </location>
</feature>
<dbReference type="HOGENOM" id="CLU_006909_5_0_1"/>
<protein>
    <submittedName>
        <fullName evidence="8">Flavin-containing monooxygenase, ER membrane</fullName>
    </submittedName>
</protein>
<dbReference type="InterPro" id="IPR038732">
    <property type="entry name" value="HpyO/CreE_NAD-binding"/>
</dbReference>
<dbReference type="Pfam" id="PF00743">
    <property type="entry name" value="FMO-like"/>
    <property type="match status" value="2"/>
</dbReference>
<keyword evidence="2" id="KW-0285">Flavoprotein</keyword>
<evidence type="ECO:0000256" key="4">
    <source>
        <dbReference type="ARBA" id="ARBA00022857"/>
    </source>
</evidence>
<evidence type="ECO:0000256" key="5">
    <source>
        <dbReference type="ARBA" id="ARBA00023002"/>
    </source>
</evidence>
<sequence length="600" mass="66084">MDLSSYLLTILHYSAETDLLLGHPHPSLLLNLEIDSCMASPIRRATTSLLSMATSTTPPRRIAIIGGGPSGLSSLSQLLSVSPHCHITLFERRSTHSGIWAYDADPGPCVVRYDRHGRAYPLWSGGKKDGAEEGRFRPPGAMYDGLRTNLPCDVMAYRSFPYARGTALFPDRKTVEEYILEFGNETVRDAAGKAEIRLNTAVSSLVRTHHDAAEAKERIGWGSKWSLTSIDIITGEKREESFDNIVIASGRCNTPSIPRVAGLHSFKGEVLHSAWYRSPIPFKGKTVLVVGNSSSGSDIARELVGYILRTLPEGQSETKEFIDACEAGEQSGKVLHSYEDVDKAPPLDFDPRSGEAPHWARRISVVPRVSHVDEEGRIVFEGGETREDVDVIVFGTGYSYDFPYLDQTLAPFDTHPLIPPHPPSAVEEEIADPYTPPTRTSPYLTNLDDWSLFYAPDPSLCILGAPIRIVPMPLTHVQSRIVSAAWSSDLPRAPNSTALPRLDPTIPTTDPLKWSSTTSTPSDSGNKTSDLGYPSDTAYQNALLSLLPTHLRPPGPDEFTTVTQEDTPTTATHEGWRSIAEFRNQRRADTKRLRRSLLGY</sequence>
<dbReference type="EMBL" id="DF238812">
    <property type="protein sequence ID" value="GAC97815.1"/>
    <property type="molecule type" value="Genomic_DNA"/>
</dbReference>
<evidence type="ECO:0000313" key="8">
    <source>
        <dbReference type="EMBL" id="GAC97815.1"/>
    </source>
</evidence>
<dbReference type="InterPro" id="IPR020946">
    <property type="entry name" value="Flavin_mOase-like"/>
</dbReference>
<evidence type="ECO:0000256" key="3">
    <source>
        <dbReference type="ARBA" id="ARBA00022827"/>
    </source>
</evidence>
<evidence type="ECO:0000256" key="2">
    <source>
        <dbReference type="ARBA" id="ARBA00022630"/>
    </source>
</evidence>
<dbReference type="GO" id="GO:0050661">
    <property type="term" value="F:NADP binding"/>
    <property type="evidence" value="ECO:0007669"/>
    <property type="project" value="InterPro"/>
</dbReference>
<reference evidence="9" key="1">
    <citation type="journal article" date="2013" name="Genome Announc.">
        <title>Draft genome sequence of the basidiomycetous yeast-like fungus Pseudozyma hubeiensis SY62, which produces an abundant amount of the biosurfactant mannosylerythritol lipids.</title>
        <authorList>
            <person name="Konishi M."/>
            <person name="Hatada Y."/>
            <person name="Horiuchi J."/>
        </authorList>
    </citation>
    <scope>NUCLEOTIDE SEQUENCE [LARGE SCALE GENOMIC DNA]</scope>
    <source>
        <strain evidence="9">SY62</strain>
    </source>
</reference>
<gene>
    <name evidence="8" type="ORF">PHSY_005403</name>
</gene>
<evidence type="ECO:0000313" key="9">
    <source>
        <dbReference type="Proteomes" id="UP000014071"/>
    </source>
</evidence>
<keyword evidence="4" id="KW-0521">NADP</keyword>
<dbReference type="SUPFAM" id="SSF51905">
    <property type="entry name" value="FAD/NAD(P)-binding domain"/>
    <property type="match status" value="1"/>
</dbReference>
<comment type="similarity">
    <text evidence="1">Belongs to the FMO family.</text>
</comment>
<keyword evidence="5" id="KW-0560">Oxidoreductase</keyword>
<dbReference type="GO" id="GO:0004499">
    <property type="term" value="F:N,N-dimethylaniline monooxygenase activity"/>
    <property type="evidence" value="ECO:0007669"/>
    <property type="project" value="InterPro"/>
</dbReference>
<keyword evidence="9" id="KW-1185">Reference proteome</keyword>
<dbReference type="InterPro" id="IPR050346">
    <property type="entry name" value="FMO-like"/>
</dbReference>
<keyword evidence="8" id="KW-0503">Monooxygenase</keyword>
<proteinExistence type="inferred from homology"/>
<accession>R9PIB5</accession>
<dbReference type="PRINTS" id="PR00370">
    <property type="entry name" value="FMOXYGENASE"/>
</dbReference>
<feature type="region of interest" description="Disordered" evidence="6">
    <location>
        <begin position="550"/>
        <end position="572"/>
    </location>
</feature>
<feature type="compositionally biased region" description="Polar residues" evidence="6">
    <location>
        <begin position="514"/>
        <end position="529"/>
    </location>
</feature>
<name>R9PIB5_PSEHS</name>
<evidence type="ECO:0000256" key="1">
    <source>
        <dbReference type="ARBA" id="ARBA00009183"/>
    </source>
</evidence>
<organism evidence="8 9">
    <name type="scientific">Pseudozyma hubeiensis (strain SY62)</name>
    <name type="common">Yeast</name>
    <dbReference type="NCBI Taxonomy" id="1305764"/>
    <lineage>
        <taxon>Eukaryota</taxon>
        <taxon>Fungi</taxon>
        <taxon>Dikarya</taxon>
        <taxon>Basidiomycota</taxon>
        <taxon>Ustilaginomycotina</taxon>
        <taxon>Ustilaginomycetes</taxon>
        <taxon>Ustilaginales</taxon>
        <taxon>Ustilaginaceae</taxon>
        <taxon>Pseudozyma</taxon>
    </lineage>
</organism>
<evidence type="ECO:0000259" key="7">
    <source>
        <dbReference type="Pfam" id="PF13454"/>
    </source>
</evidence>
<dbReference type="InterPro" id="IPR000960">
    <property type="entry name" value="Flavin_mOase"/>
</dbReference>
<dbReference type="InterPro" id="IPR036188">
    <property type="entry name" value="FAD/NAD-bd_sf"/>
</dbReference>
<dbReference type="STRING" id="1305764.R9PIB5"/>
<dbReference type="RefSeq" id="XP_012191402.1">
    <property type="nucleotide sequence ID" value="XM_012336012.1"/>
</dbReference>
<dbReference type="OrthoDB" id="66881at2759"/>
<dbReference type="Proteomes" id="UP000014071">
    <property type="component" value="Unassembled WGS sequence"/>
</dbReference>
<feature type="domain" description="FAD-dependent urate hydroxylase HpyO/Asp monooxygenase CreE-like FAD/NAD(P)-binding" evidence="7">
    <location>
        <begin position="63"/>
        <end position="105"/>
    </location>
</feature>
<dbReference type="GeneID" id="24110681"/>
<feature type="region of interest" description="Disordered" evidence="6">
    <location>
        <begin position="492"/>
        <end position="534"/>
    </location>
</feature>
<dbReference type="AlphaFoldDB" id="R9PIB5"/>
<dbReference type="Gene3D" id="3.50.50.60">
    <property type="entry name" value="FAD/NAD(P)-binding domain"/>
    <property type="match status" value="2"/>
</dbReference>
<dbReference type="Pfam" id="PF13454">
    <property type="entry name" value="NAD_binding_9"/>
    <property type="match status" value="1"/>
</dbReference>
<dbReference type="GO" id="GO:0050660">
    <property type="term" value="F:flavin adenine dinucleotide binding"/>
    <property type="evidence" value="ECO:0007669"/>
    <property type="project" value="InterPro"/>
</dbReference>
<evidence type="ECO:0000256" key="6">
    <source>
        <dbReference type="SAM" id="MobiDB-lite"/>
    </source>
</evidence>
<dbReference type="PANTHER" id="PTHR23023">
    <property type="entry name" value="DIMETHYLANILINE MONOOXYGENASE"/>
    <property type="match status" value="1"/>
</dbReference>
<keyword evidence="3" id="KW-0274">FAD</keyword>
<dbReference type="eggNOG" id="KOG1399">
    <property type="taxonomic scope" value="Eukaryota"/>
</dbReference>